<dbReference type="EMBL" id="CP032624">
    <property type="protein sequence ID" value="AYG04821.1"/>
    <property type="molecule type" value="Genomic_DNA"/>
</dbReference>
<feature type="domain" description="GP-PDE" evidence="1">
    <location>
        <begin position="17"/>
        <end position="256"/>
    </location>
</feature>
<dbReference type="GO" id="GO:0006629">
    <property type="term" value="P:lipid metabolic process"/>
    <property type="evidence" value="ECO:0007669"/>
    <property type="project" value="InterPro"/>
</dbReference>
<evidence type="ECO:0000313" key="2">
    <source>
        <dbReference type="EMBL" id="AYG04821.1"/>
    </source>
</evidence>
<keyword evidence="3" id="KW-1185">Reference proteome</keyword>
<accession>A0A387C2R3</accession>
<dbReference type="Gene3D" id="3.20.20.190">
    <property type="entry name" value="Phosphatidylinositol (PI) phosphodiesterase"/>
    <property type="match status" value="1"/>
</dbReference>
<reference evidence="2 3" key="1">
    <citation type="submission" date="2018-09" db="EMBL/GenBank/DDBJ databases">
        <title>Genome sequencing of strain 2DFW10M-5.</title>
        <authorList>
            <person name="Heo J."/>
            <person name="Kim S.-J."/>
            <person name="Kwon S.-W."/>
        </authorList>
    </citation>
    <scope>NUCLEOTIDE SEQUENCE [LARGE SCALE GENOMIC DNA]</scope>
    <source>
        <strain evidence="2 3">2DFW10M-5</strain>
    </source>
</reference>
<dbReference type="AlphaFoldDB" id="A0A387C2R3"/>
<dbReference type="PROSITE" id="PS51704">
    <property type="entry name" value="GP_PDE"/>
    <property type="match status" value="1"/>
</dbReference>
<organism evidence="2 3">
    <name type="scientific">Gryllotalpicola protaetiae</name>
    <dbReference type="NCBI Taxonomy" id="2419771"/>
    <lineage>
        <taxon>Bacteria</taxon>
        <taxon>Bacillati</taxon>
        <taxon>Actinomycetota</taxon>
        <taxon>Actinomycetes</taxon>
        <taxon>Micrococcales</taxon>
        <taxon>Microbacteriaceae</taxon>
        <taxon>Gryllotalpicola</taxon>
    </lineage>
</organism>
<dbReference type="OrthoDB" id="5241788at2"/>
<dbReference type="InterPro" id="IPR030395">
    <property type="entry name" value="GP_PDE_dom"/>
</dbReference>
<proteinExistence type="predicted"/>
<dbReference type="KEGG" id="gry:D7I44_15660"/>
<dbReference type="SUPFAM" id="SSF51695">
    <property type="entry name" value="PLC-like phosphodiesterases"/>
    <property type="match status" value="1"/>
</dbReference>
<dbReference type="PANTHER" id="PTHR43805:SF1">
    <property type="entry name" value="GP-PDE DOMAIN-CONTAINING PROTEIN"/>
    <property type="match status" value="1"/>
</dbReference>
<dbReference type="InterPro" id="IPR017946">
    <property type="entry name" value="PLC-like_Pdiesterase_TIM-brl"/>
</dbReference>
<dbReference type="GO" id="GO:0008081">
    <property type="term" value="F:phosphoric diester hydrolase activity"/>
    <property type="evidence" value="ECO:0007669"/>
    <property type="project" value="InterPro"/>
</dbReference>
<dbReference type="PANTHER" id="PTHR43805">
    <property type="entry name" value="GLYCEROPHOSPHORYL DIESTER PHOSPHODIESTERASE"/>
    <property type="match status" value="1"/>
</dbReference>
<dbReference type="Proteomes" id="UP000275069">
    <property type="component" value="Chromosome"/>
</dbReference>
<dbReference type="Pfam" id="PF03009">
    <property type="entry name" value="GDPD"/>
    <property type="match status" value="1"/>
</dbReference>
<sequence length="262" mass="26968">MSPTTGRDSGYFAPPRPRVLAHRGLATSAPENTLLAFAAALAAGAPYIETDVHVSADGVAVVSHDPDLKRLAGREARIAQLTGAELAKVDLGHGQSYSTLAEALEAFPDARFNIDVKARAAADAVAGAVLGAGATRRVLITSFDDATRRATLAALGGSHAAATSASQRGVIWALVGARLGLGFLVRAALAGVDAVQVPERQGPLSVVTPRFIDAVHRAGAEVHVWVVNDAAAMRRLIALGVDGIVTDRVDLAVSVVKDLANP</sequence>
<protein>
    <submittedName>
        <fullName evidence="2">Glycerophosphodiester phosphodiesterase</fullName>
    </submittedName>
</protein>
<evidence type="ECO:0000259" key="1">
    <source>
        <dbReference type="PROSITE" id="PS51704"/>
    </source>
</evidence>
<name>A0A387C2R3_9MICO</name>
<gene>
    <name evidence="2" type="ORF">D7I44_15660</name>
</gene>
<evidence type="ECO:0000313" key="3">
    <source>
        <dbReference type="Proteomes" id="UP000275069"/>
    </source>
</evidence>